<dbReference type="EMBL" id="JAEVHI010000004">
    <property type="protein sequence ID" value="KAG5293651.1"/>
    <property type="molecule type" value="Genomic_DNA"/>
</dbReference>
<dbReference type="AlphaFoldDB" id="A0A8H7YM73"/>
<feature type="region of interest" description="Disordered" evidence="1">
    <location>
        <begin position="78"/>
        <end position="126"/>
    </location>
</feature>
<reference evidence="2 3" key="1">
    <citation type="submission" date="2021-01" db="EMBL/GenBank/DDBJ databases">
        <title>Chromosome-level genome assembly of a human fungal pathogen reveals clustering of transcriptionally co-regulated genes.</title>
        <authorList>
            <person name="Voorhies M."/>
            <person name="Cohen S."/>
            <person name="Shea T.P."/>
            <person name="Petrus S."/>
            <person name="Munoz J.F."/>
            <person name="Poplawski S."/>
            <person name="Goldman W.E."/>
            <person name="Michael T."/>
            <person name="Cuomo C.A."/>
            <person name="Sil A."/>
            <person name="Beyhan S."/>
        </authorList>
    </citation>
    <scope>NUCLEOTIDE SEQUENCE [LARGE SCALE GENOMIC DNA]</scope>
    <source>
        <strain evidence="2 3">G184AR</strain>
    </source>
</reference>
<feature type="compositionally biased region" description="Basic residues" evidence="1">
    <location>
        <begin position="595"/>
        <end position="606"/>
    </location>
</feature>
<evidence type="ECO:0000256" key="1">
    <source>
        <dbReference type="SAM" id="MobiDB-lite"/>
    </source>
</evidence>
<evidence type="ECO:0000313" key="2">
    <source>
        <dbReference type="EMBL" id="KAG5293651.1"/>
    </source>
</evidence>
<comment type="caution">
    <text evidence="2">The sequence shown here is derived from an EMBL/GenBank/DDBJ whole genome shotgun (WGS) entry which is preliminary data.</text>
</comment>
<feature type="compositionally biased region" description="Polar residues" evidence="1">
    <location>
        <begin position="482"/>
        <end position="496"/>
    </location>
</feature>
<feature type="compositionally biased region" description="Polar residues" evidence="1">
    <location>
        <begin position="111"/>
        <end position="122"/>
    </location>
</feature>
<accession>A0A8H7YM73</accession>
<feature type="compositionally biased region" description="Basic residues" evidence="1">
    <location>
        <begin position="663"/>
        <end position="673"/>
    </location>
</feature>
<feature type="compositionally biased region" description="Basic and acidic residues" evidence="1">
    <location>
        <begin position="78"/>
        <end position="91"/>
    </location>
</feature>
<feature type="compositionally biased region" description="Polar residues" evidence="1">
    <location>
        <begin position="608"/>
        <end position="619"/>
    </location>
</feature>
<feature type="compositionally biased region" description="Low complexity" evidence="1">
    <location>
        <begin position="535"/>
        <end position="544"/>
    </location>
</feature>
<feature type="compositionally biased region" description="Basic and acidic residues" evidence="1">
    <location>
        <begin position="452"/>
        <end position="472"/>
    </location>
</feature>
<dbReference type="OrthoDB" id="4188629at2759"/>
<organism evidence="2 3">
    <name type="scientific">Ajellomyces capsulatus</name>
    <name type="common">Darling's disease fungus</name>
    <name type="synonym">Histoplasma capsulatum</name>
    <dbReference type="NCBI Taxonomy" id="5037"/>
    <lineage>
        <taxon>Eukaryota</taxon>
        <taxon>Fungi</taxon>
        <taxon>Dikarya</taxon>
        <taxon>Ascomycota</taxon>
        <taxon>Pezizomycotina</taxon>
        <taxon>Eurotiomycetes</taxon>
        <taxon>Eurotiomycetidae</taxon>
        <taxon>Onygenales</taxon>
        <taxon>Ajellomycetaceae</taxon>
        <taxon>Histoplasma</taxon>
    </lineage>
</organism>
<proteinExistence type="predicted"/>
<feature type="compositionally biased region" description="Basic and acidic residues" evidence="1">
    <location>
        <begin position="575"/>
        <end position="594"/>
    </location>
</feature>
<evidence type="ECO:0000313" key="3">
    <source>
        <dbReference type="Proteomes" id="UP000670092"/>
    </source>
</evidence>
<feature type="region of interest" description="Disordered" evidence="1">
    <location>
        <begin position="446"/>
        <end position="687"/>
    </location>
</feature>
<dbReference type="Proteomes" id="UP000670092">
    <property type="component" value="Unassembled WGS sequence"/>
</dbReference>
<protein>
    <submittedName>
        <fullName evidence="2">Uncharacterized protein</fullName>
    </submittedName>
</protein>
<name>A0A8H7YM73_AJECA</name>
<gene>
    <name evidence="2" type="ORF">I7I52_05036</name>
</gene>
<dbReference type="VEuPathDB" id="FungiDB:I7I52_05036"/>
<sequence>MAYPEFSSRKLRTCDIVAYDDAELDEYLERTGRVVYVQDPENLPDSFLQRLRGRTYGGGGVDKSRPVDLAQVNTRLLQAEKEKEPGKEPQDKQAAPRTPHIIYEQSPVVIESNTSSPRSTPSADLEGWRLELQRRETESYKELVEDGGRASHPFSNTEDIYKCPGELRELLSFWNGRGNQQQEALFTAQLARWKQFRMFQRFMRERNIQDPQVIRIFSGHAAHEDRKWTAFIDSQRPKTGEVGRFPVYARAVKDRLVRHGFLRNFQLDEDPTRQDNLTTWIEYLGYEYWWHDRYALSIHQEQWLESKWKEIVDSNVLRHSETRESIAGFEPSMLRYEELNRSQELVDTAKSAVIAARKAIFDSETSRNRPKELEQRLIEAQSKLIAEEEKCDFISRRNKIIGAYIQDTSNHLIFKENAQRHSILLRWILDQLPLVELDMKSSETAANTLNDESVRKPSFDQADQPREGDVPRNQEYNGIEQLATSHSQTHIATTSQESKRRKRGSDIPSEEQLSKRPRRNGGKGAVDGYTLYEPAATGAATDVAASERSHNPNPPASKITRQKQKATTVTVEVEGNVKEIDKVSSKGALHEKRPAKPQTRSHKRVPKTSASRMTRQRSGAATVPANKEADAETDQISSRGISLRSRRKKNLPSDPQLSSATHKPLRRSLRLAQRRAAINARMAAPRP</sequence>